<dbReference type="EnsemblMetazoa" id="G10438.1">
    <property type="protein sequence ID" value="G10438.1:cds"/>
    <property type="gene ID" value="G10438"/>
</dbReference>
<dbReference type="AlphaFoldDB" id="A0A8W8HPB3"/>
<feature type="region of interest" description="Disordered" evidence="3">
    <location>
        <begin position="392"/>
        <end position="474"/>
    </location>
</feature>
<dbReference type="PANTHER" id="PTHR16186">
    <property type="entry name" value="SIGNAL-TRANSDUCING ADAPTOR PROTEIN-RELATED"/>
    <property type="match status" value="1"/>
</dbReference>
<dbReference type="Proteomes" id="UP000005408">
    <property type="component" value="Unassembled WGS sequence"/>
</dbReference>
<dbReference type="SUPFAM" id="SSF55550">
    <property type="entry name" value="SH2 domain"/>
    <property type="match status" value="1"/>
</dbReference>
<evidence type="ECO:0000256" key="3">
    <source>
        <dbReference type="SAM" id="MobiDB-lite"/>
    </source>
</evidence>
<organism evidence="5 6">
    <name type="scientific">Magallana gigas</name>
    <name type="common">Pacific oyster</name>
    <name type="synonym">Crassostrea gigas</name>
    <dbReference type="NCBI Taxonomy" id="29159"/>
    <lineage>
        <taxon>Eukaryota</taxon>
        <taxon>Metazoa</taxon>
        <taxon>Spiralia</taxon>
        <taxon>Lophotrochozoa</taxon>
        <taxon>Mollusca</taxon>
        <taxon>Bivalvia</taxon>
        <taxon>Autobranchia</taxon>
        <taxon>Pteriomorphia</taxon>
        <taxon>Ostreida</taxon>
        <taxon>Ostreoidea</taxon>
        <taxon>Ostreidae</taxon>
        <taxon>Magallana</taxon>
    </lineage>
</organism>
<sequence>MSTETAGWRFFEGSLEHKGKQGRGYQTLWCVLKGRTIHIFKERDHRNDDTVVGSLNIDNKTECTASDTRDGYKLELMTEGLDKTRRVNRFKTKKKVEREIWRGYVLCLSKGTVPNDLDLTDTQIEEIKASVNSFLLEEASGSTHGGGSLSIGGKSRHQELSKRASVSPSEDSGLGATIKHPRSIGTQNSSSSGSRGTISGGGGGPTMRPKFSNNPRMDDKTPSWFFSSCSRDLAERILVNSGSLGNALMRESSSQKDSGSYVISKIGKIDGVVKIEHFEVERVDRGYRIKVENDHEPQKNLTDVMNTFRFIAGFENTIPMKTNDLYNFGLSEDDTDPYRMKRIEREIPSKTRELPEPLPDYEEPVPRPSKTFNPGILKKEQAKYERRNVHHFGTTRSSIVNKLNKTTVTVKPRSPSPPEFDPPAPHRQSVYYNAPVSNAAKFPLQKPRPPTPPDESPPPPEPHVTGSDGYYNENSFKDLKEKSLYIKGPCQFPI</sequence>
<feature type="compositionally biased region" description="Pro residues" evidence="3">
    <location>
        <begin position="446"/>
        <end position="462"/>
    </location>
</feature>
<dbReference type="Gene3D" id="3.30.505.10">
    <property type="entry name" value="SH2 domain"/>
    <property type="match status" value="1"/>
</dbReference>
<dbReference type="InterPro" id="IPR036860">
    <property type="entry name" value="SH2_dom_sf"/>
</dbReference>
<evidence type="ECO:0000313" key="6">
    <source>
        <dbReference type="Proteomes" id="UP000005408"/>
    </source>
</evidence>
<feature type="compositionally biased region" description="Low complexity" evidence="3">
    <location>
        <begin position="183"/>
        <end position="197"/>
    </location>
</feature>
<feature type="domain" description="SH2" evidence="4">
    <location>
        <begin position="224"/>
        <end position="309"/>
    </location>
</feature>
<feature type="compositionally biased region" description="Pro residues" evidence="3">
    <location>
        <begin position="414"/>
        <end position="425"/>
    </location>
</feature>
<proteinExistence type="predicted"/>
<dbReference type="Gene3D" id="2.30.29.30">
    <property type="entry name" value="Pleckstrin-homology domain (PH domain)/Phosphotyrosine-binding domain (PTB)"/>
    <property type="match status" value="1"/>
</dbReference>
<dbReference type="CDD" id="cd00173">
    <property type="entry name" value="SH2"/>
    <property type="match status" value="1"/>
</dbReference>
<evidence type="ECO:0000259" key="4">
    <source>
        <dbReference type="PROSITE" id="PS50001"/>
    </source>
</evidence>
<dbReference type="InterPro" id="IPR011993">
    <property type="entry name" value="PH-like_dom_sf"/>
</dbReference>
<dbReference type="InterPro" id="IPR000980">
    <property type="entry name" value="SH2"/>
</dbReference>
<reference evidence="5" key="1">
    <citation type="submission" date="2022-08" db="UniProtKB">
        <authorList>
            <consortium name="EnsemblMetazoa"/>
        </authorList>
    </citation>
    <scope>IDENTIFICATION</scope>
    <source>
        <strain evidence="5">05x7-T-G4-1.051#20</strain>
    </source>
</reference>
<feature type="region of interest" description="Disordered" evidence="3">
    <location>
        <begin position="142"/>
        <end position="219"/>
    </location>
</feature>
<evidence type="ECO:0000256" key="2">
    <source>
        <dbReference type="PROSITE-ProRule" id="PRU00191"/>
    </source>
</evidence>
<dbReference type="PANTHER" id="PTHR16186:SF9">
    <property type="entry name" value="SH2 DOMAIN-CONTAINING PROTEIN"/>
    <property type="match status" value="1"/>
</dbReference>
<dbReference type="Pfam" id="PF00017">
    <property type="entry name" value="SH2"/>
    <property type="match status" value="1"/>
</dbReference>
<keyword evidence="6" id="KW-1185">Reference proteome</keyword>
<dbReference type="PROSITE" id="PS50001">
    <property type="entry name" value="SH2"/>
    <property type="match status" value="1"/>
</dbReference>
<evidence type="ECO:0000313" key="5">
    <source>
        <dbReference type="EnsemblMetazoa" id="G10438.1:cds"/>
    </source>
</evidence>
<evidence type="ECO:0000256" key="1">
    <source>
        <dbReference type="ARBA" id="ARBA00022999"/>
    </source>
</evidence>
<dbReference type="SUPFAM" id="SSF50729">
    <property type="entry name" value="PH domain-like"/>
    <property type="match status" value="1"/>
</dbReference>
<dbReference type="InterPro" id="IPR039111">
    <property type="entry name" value="STAP1/STAP2"/>
</dbReference>
<name>A0A8W8HPB3_MAGGI</name>
<protein>
    <recommendedName>
        <fullName evidence="4">SH2 domain-containing protein</fullName>
    </recommendedName>
</protein>
<feature type="compositionally biased region" description="Polar residues" evidence="3">
    <location>
        <begin position="394"/>
        <end position="409"/>
    </location>
</feature>
<accession>A0A8W8HPB3</accession>
<keyword evidence="1 2" id="KW-0727">SH2 domain</keyword>
<dbReference type="GO" id="GO:0035591">
    <property type="term" value="F:signaling adaptor activity"/>
    <property type="evidence" value="ECO:0007669"/>
    <property type="project" value="InterPro"/>
</dbReference>
<feature type="region of interest" description="Disordered" evidence="3">
    <location>
        <begin position="348"/>
        <end position="374"/>
    </location>
</feature>